<proteinExistence type="inferred from homology"/>
<dbReference type="CDD" id="cd06450">
    <property type="entry name" value="DOPA_deC_like"/>
    <property type="match status" value="1"/>
</dbReference>
<accession>A0A5B7WTF3</accession>
<keyword evidence="3" id="KW-0210">Decarboxylase</keyword>
<keyword evidence="4 6" id="KW-0663">Pyridoxal phosphate</keyword>
<dbReference type="InterPro" id="IPR002129">
    <property type="entry name" value="PyrdxlP-dep_de-COase"/>
</dbReference>
<feature type="region of interest" description="Disordered" evidence="8">
    <location>
        <begin position="34"/>
        <end position="61"/>
    </location>
</feature>
<dbReference type="KEGG" id="gcr:GcLGCM259_0752"/>
<feature type="modified residue" description="N6-(pyridoxal phosphate)lysine" evidence="6">
    <location>
        <position position="318"/>
    </location>
</feature>
<feature type="compositionally biased region" description="Polar residues" evidence="8">
    <location>
        <begin position="44"/>
        <end position="57"/>
    </location>
</feature>
<evidence type="ECO:0000313" key="10">
    <source>
        <dbReference type="Proteomes" id="UP000307000"/>
    </source>
</evidence>
<dbReference type="EMBL" id="CP034412">
    <property type="protein sequence ID" value="QCY46510.1"/>
    <property type="molecule type" value="Genomic_DNA"/>
</dbReference>
<dbReference type="Gene3D" id="3.40.640.10">
    <property type="entry name" value="Type I PLP-dependent aspartate aminotransferase-like (Major domain)"/>
    <property type="match status" value="1"/>
</dbReference>
<evidence type="ECO:0000256" key="4">
    <source>
        <dbReference type="ARBA" id="ARBA00022898"/>
    </source>
</evidence>
<organism evidence="9 10">
    <name type="scientific">Glutamicibacter creatinolyticus</name>
    <dbReference type="NCBI Taxonomy" id="162496"/>
    <lineage>
        <taxon>Bacteria</taxon>
        <taxon>Bacillati</taxon>
        <taxon>Actinomycetota</taxon>
        <taxon>Actinomycetes</taxon>
        <taxon>Micrococcales</taxon>
        <taxon>Micrococcaceae</taxon>
        <taxon>Glutamicibacter</taxon>
    </lineage>
</organism>
<evidence type="ECO:0000256" key="3">
    <source>
        <dbReference type="ARBA" id="ARBA00022793"/>
    </source>
</evidence>
<feature type="compositionally biased region" description="Polar residues" evidence="8">
    <location>
        <begin position="1"/>
        <end position="19"/>
    </location>
</feature>
<dbReference type="PANTHER" id="PTHR45677:SF8">
    <property type="entry name" value="CYSTEINE SULFINIC ACID DECARBOXYLASE"/>
    <property type="match status" value="1"/>
</dbReference>
<name>A0A5B7WTF3_9MICC</name>
<dbReference type="InterPro" id="IPR015421">
    <property type="entry name" value="PyrdxlP-dep_Trfase_major"/>
</dbReference>
<feature type="region of interest" description="Disordered" evidence="8">
    <location>
        <begin position="1"/>
        <end position="21"/>
    </location>
</feature>
<dbReference type="InterPro" id="IPR015424">
    <property type="entry name" value="PyrdxlP-dep_Trfase"/>
</dbReference>
<evidence type="ECO:0000256" key="6">
    <source>
        <dbReference type="PIRSR" id="PIRSR602129-50"/>
    </source>
</evidence>
<dbReference type="AlphaFoldDB" id="A0A5B7WTF3"/>
<dbReference type="RefSeq" id="WP_138925829.1">
    <property type="nucleotide sequence ID" value="NZ_CP034412.1"/>
</dbReference>
<gene>
    <name evidence="9" type="ORF">GcLGCM259_0752</name>
</gene>
<evidence type="ECO:0000256" key="5">
    <source>
        <dbReference type="ARBA" id="ARBA00023239"/>
    </source>
</evidence>
<evidence type="ECO:0000256" key="8">
    <source>
        <dbReference type="SAM" id="MobiDB-lite"/>
    </source>
</evidence>
<keyword evidence="10" id="KW-1185">Reference proteome</keyword>
<evidence type="ECO:0000256" key="2">
    <source>
        <dbReference type="ARBA" id="ARBA00009533"/>
    </source>
</evidence>
<dbReference type="SUPFAM" id="SSF53383">
    <property type="entry name" value="PLP-dependent transferases"/>
    <property type="match status" value="1"/>
</dbReference>
<dbReference type="PANTHER" id="PTHR45677">
    <property type="entry name" value="GLUTAMATE DECARBOXYLASE-RELATED"/>
    <property type="match status" value="1"/>
</dbReference>
<dbReference type="GO" id="GO:0005737">
    <property type="term" value="C:cytoplasm"/>
    <property type="evidence" value="ECO:0007669"/>
    <property type="project" value="TreeGrafter"/>
</dbReference>
<dbReference type="GO" id="GO:0004058">
    <property type="term" value="F:aromatic-L-amino-acid decarboxylase activity"/>
    <property type="evidence" value="ECO:0007669"/>
    <property type="project" value="UniProtKB-ARBA"/>
</dbReference>
<evidence type="ECO:0000256" key="1">
    <source>
        <dbReference type="ARBA" id="ARBA00001933"/>
    </source>
</evidence>
<sequence length="506" mass="55268">MGTSLQTLRPQRRQPTTPEDTLLCGATATRFREETEDALHRATRQLQQANSPTTGPSPTDLAPRIEAVDLETPLGSSAEVFSELEELYLRDAVYFHHPKYAAHLNCPVLIPSVAAEAFVSTLNTSMDTFDQSAGATLIEQRLVQWSAGLIGFAVSRADGIFTSGGTQSNVQAMLIARNRAVARLDGPLPHRLSQLRIYTSADAHFSIANAAMLLGLGQDAVRSIPTDARHRMDSVSLCEQIERDVAAGLLPMSISATAGTTDFGAIDPLSDLSALARRFGTWLHVDAAYGCGLLVSPRHRQWLAGIEQADSVTLDFHKSFFQPIGSSALVLREGTDFDSIRHYADYLNPRAAAAQTPNQVDKSLQTTRRFDALKLWVGLRTIGASAIGTMFDRVIELAGEAQELIGVRAELRLEAPVQLSTVVFGFNHPTEPLPQHHANTLNDAIRQRLYERGQAMVAATTVQGRRLLKLTLLNPNTTVRDLEEILDLICQAGYELLAENFAKGRP</sequence>
<comment type="similarity">
    <text evidence="2 7">Belongs to the group II decarboxylase family.</text>
</comment>
<dbReference type="Pfam" id="PF00282">
    <property type="entry name" value="Pyridoxal_deC"/>
    <property type="match status" value="1"/>
</dbReference>
<evidence type="ECO:0000313" key="9">
    <source>
        <dbReference type="EMBL" id="QCY46510.1"/>
    </source>
</evidence>
<dbReference type="GO" id="GO:0019752">
    <property type="term" value="P:carboxylic acid metabolic process"/>
    <property type="evidence" value="ECO:0007669"/>
    <property type="project" value="InterPro"/>
</dbReference>
<protein>
    <submittedName>
        <fullName evidence="9">Pyridoxal-dependent decarboxylase</fullName>
    </submittedName>
</protein>
<comment type="cofactor">
    <cofactor evidence="1 6 7">
        <name>pyridoxal 5'-phosphate</name>
        <dbReference type="ChEBI" id="CHEBI:597326"/>
    </cofactor>
</comment>
<dbReference type="Gene3D" id="3.90.1150.170">
    <property type="match status" value="1"/>
</dbReference>
<evidence type="ECO:0000256" key="7">
    <source>
        <dbReference type="RuleBase" id="RU000382"/>
    </source>
</evidence>
<reference evidence="9 10" key="1">
    <citation type="submission" date="2018-12" db="EMBL/GenBank/DDBJ databases">
        <title>Complete Genome Sequence of Glutamicibacter creatinolyticus strain LGCM259,isolated from an abscess of a 12-year-old mare in Italy.</title>
        <authorList>
            <person name="Santos R.G."/>
            <person name="Silva A.L."/>
            <person name="Seyffert N."/>
            <person name="Castro T.L.P."/>
            <person name="Attili A.R."/>
            <person name="Rifici C."/>
            <person name="Mazzullo G."/>
            <person name="Brenig B."/>
            <person name="Venanzi F."/>
            <person name="Azevedo V."/>
        </authorList>
    </citation>
    <scope>NUCLEOTIDE SEQUENCE [LARGE SCALE GENOMIC DNA]</scope>
    <source>
        <strain evidence="9 10">LGCM 259</strain>
    </source>
</reference>
<keyword evidence="5 7" id="KW-0456">Lyase</keyword>
<dbReference type="Proteomes" id="UP000307000">
    <property type="component" value="Chromosome"/>
</dbReference>
<dbReference type="GO" id="GO:0030170">
    <property type="term" value="F:pyridoxal phosphate binding"/>
    <property type="evidence" value="ECO:0007669"/>
    <property type="project" value="InterPro"/>
</dbReference>